<dbReference type="InterPro" id="IPR044513">
    <property type="entry name" value="BT1/2/3/4/5"/>
</dbReference>
<dbReference type="GO" id="GO:0042542">
    <property type="term" value="P:response to hydrogen peroxide"/>
    <property type="evidence" value="ECO:0007669"/>
    <property type="project" value="UniProtKB-ARBA"/>
</dbReference>
<dbReference type="GO" id="GO:0008270">
    <property type="term" value="F:zinc ion binding"/>
    <property type="evidence" value="ECO:0007669"/>
    <property type="project" value="UniProtKB-KW"/>
</dbReference>
<evidence type="ECO:0000313" key="8">
    <source>
        <dbReference type="Proteomes" id="UP001634007"/>
    </source>
</evidence>
<keyword evidence="4" id="KW-0833">Ubl conjugation pathway</keyword>
<evidence type="ECO:0000256" key="1">
    <source>
        <dbReference type="ARBA" id="ARBA00004906"/>
    </source>
</evidence>
<evidence type="ECO:0000256" key="3">
    <source>
        <dbReference type="ARBA" id="ARBA00022771"/>
    </source>
</evidence>
<accession>A0ABD3JDU7</accession>
<dbReference type="PANTHER" id="PTHR46287:SF11">
    <property type="entry name" value="BTB_POZ AND TAZ DOMAIN-CONTAINING PROTEIN 4"/>
    <property type="match status" value="1"/>
</dbReference>
<comment type="pathway">
    <text evidence="1">Protein modification; protein ubiquitination.</text>
</comment>
<proteinExistence type="predicted"/>
<dbReference type="GO" id="GO:0006355">
    <property type="term" value="P:regulation of DNA-templated transcription"/>
    <property type="evidence" value="ECO:0007669"/>
    <property type="project" value="UniProtKB-ARBA"/>
</dbReference>
<keyword evidence="2" id="KW-0479">Metal-binding</keyword>
<evidence type="ECO:0000256" key="5">
    <source>
        <dbReference type="ARBA" id="ARBA00022833"/>
    </source>
</evidence>
<feature type="domain" description="TAZ-type" evidence="6">
    <location>
        <begin position="175"/>
        <end position="258"/>
    </location>
</feature>
<dbReference type="Proteomes" id="UP001634007">
    <property type="component" value="Unassembled WGS sequence"/>
</dbReference>
<dbReference type="GO" id="GO:0009725">
    <property type="term" value="P:response to hormone"/>
    <property type="evidence" value="ECO:0007669"/>
    <property type="project" value="UniProtKB-ARBA"/>
</dbReference>
<keyword evidence="3" id="KW-0863">Zinc-finger</keyword>
<dbReference type="Gene3D" id="1.25.40.420">
    <property type="match status" value="1"/>
</dbReference>
<evidence type="ECO:0000259" key="6">
    <source>
        <dbReference type="SMART" id="SM00551"/>
    </source>
</evidence>
<sequence>MKNAKNATCMPCNLGHACHIITPRRLGQALSCGRQHSCREGPAATIGEDRTTAIHVFVRFLYSSSDMAEFYVPLLVLSNSFMVPRVKQICEQQLEQGLLNMENVVDIFQLVLLCDGPRLSFICHSMIVKNFKDVSATEGWAAIKQSHPLLEKELLQCVIDEDNQIKERIRRKNERKIYSQLCEATEALVHIVETVFMKDQPPCSFDACKGLELLIRHFAGCKLRVPGGCIHCKQMWQLLELHYRLCADSDVYRVPLRRINKQNKKDRTKWGILPRKILRTKTIGVAPFFTSAYGS</sequence>
<dbReference type="SUPFAM" id="SSF57933">
    <property type="entry name" value="TAZ domain"/>
    <property type="match status" value="1"/>
</dbReference>
<reference evidence="7 8" key="1">
    <citation type="submission" date="2024-11" db="EMBL/GenBank/DDBJ databases">
        <title>Chromosome-level genome assembly of Eucalyptus globulus Labill. provides insights into its genome evolution.</title>
        <authorList>
            <person name="Li X."/>
        </authorList>
    </citation>
    <scope>NUCLEOTIDE SEQUENCE [LARGE SCALE GENOMIC DNA]</scope>
    <source>
        <strain evidence="7">CL2024</strain>
        <tissue evidence="7">Fresh tender leaves</tissue>
    </source>
</reference>
<dbReference type="AlphaFoldDB" id="A0ABD3JDU7"/>
<evidence type="ECO:0000256" key="2">
    <source>
        <dbReference type="ARBA" id="ARBA00022723"/>
    </source>
</evidence>
<dbReference type="FunFam" id="1.25.40.420:FF:000012">
    <property type="entry name" value="BTB/POZ and TAZ domain-containing protein 2"/>
    <property type="match status" value="1"/>
</dbReference>
<evidence type="ECO:0000256" key="4">
    <source>
        <dbReference type="ARBA" id="ARBA00022786"/>
    </source>
</evidence>
<dbReference type="Pfam" id="PF02135">
    <property type="entry name" value="zf-TAZ"/>
    <property type="match status" value="1"/>
</dbReference>
<dbReference type="GO" id="GO:0005516">
    <property type="term" value="F:calmodulin binding"/>
    <property type="evidence" value="ECO:0007669"/>
    <property type="project" value="UniProtKB-ARBA"/>
</dbReference>
<comment type="caution">
    <text evidence="7">The sequence shown here is derived from an EMBL/GenBank/DDBJ whole genome shotgun (WGS) entry which is preliminary data.</text>
</comment>
<keyword evidence="8" id="KW-1185">Reference proteome</keyword>
<keyword evidence="5" id="KW-0862">Zinc</keyword>
<dbReference type="PANTHER" id="PTHR46287">
    <property type="entry name" value="BTB/POZ AND TAZ DOMAIN-CONTAINING PROTEIN 3-RELATED"/>
    <property type="match status" value="1"/>
</dbReference>
<protein>
    <recommendedName>
        <fullName evidence="6">TAZ-type domain-containing protein</fullName>
    </recommendedName>
</protein>
<dbReference type="CDD" id="cd14733">
    <property type="entry name" value="BACK"/>
    <property type="match status" value="1"/>
</dbReference>
<name>A0ABD3JDU7_EUCGL</name>
<dbReference type="SMART" id="SM00551">
    <property type="entry name" value="ZnF_TAZ"/>
    <property type="match status" value="1"/>
</dbReference>
<gene>
    <name evidence="7" type="ORF">ACJRO7_031150</name>
</gene>
<organism evidence="7 8">
    <name type="scientific">Eucalyptus globulus</name>
    <name type="common">Tasmanian blue gum</name>
    <dbReference type="NCBI Taxonomy" id="34317"/>
    <lineage>
        <taxon>Eukaryota</taxon>
        <taxon>Viridiplantae</taxon>
        <taxon>Streptophyta</taxon>
        <taxon>Embryophyta</taxon>
        <taxon>Tracheophyta</taxon>
        <taxon>Spermatophyta</taxon>
        <taxon>Magnoliopsida</taxon>
        <taxon>eudicotyledons</taxon>
        <taxon>Gunneridae</taxon>
        <taxon>Pentapetalae</taxon>
        <taxon>rosids</taxon>
        <taxon>malvids</taxon>
        <taxon>Myrtales</taxon>
        <taxon>Myrtaceae</taxon>
        <taxon>Myrtoideae</taxon>
        <taxon>Eucalypteae</taxon>
        <taxon>Eucalyptus</taxon>
    </lineage>
</organism>
<dbReference type="EMBL" id="JBJKBG010000008">
    <property type="protein sequence ID" value="KAL3726211.1"/>
    <property type="molecule type" value="Genomic_DNA"/>
</dbReference>
<dbReference type="Gene3D" id="1.20.1020.10">
    <property type="entry name" value="TAZ domain"/>
    <property type="match status" value="1"/>
</dbReference>
<evidence type="ECO:0000313" key="7">
    <source>
        <dbReference type="EMBL" id="KAL3726211.1"/>
    </source>
</evidence>
<dbReference type="InterPro" id="IPR035898">
    <property type="entry name" value="TAZ_dom_sf"/>
</dbReference>
<dbReference type="InterPro" id="IPR000197">
    <property type="entry name" value="Znf_TAZ"/>
</dbReference>
<dbReference type="GO" id="GO:0009751">
    <property type="term" value="P:response to salicylic acid"/>
    <property type="evidence" value="ECO:0007669"/>
    <property type="project" value="UniProtKB-ARBA"/>
</dbReference>